<organism evidence="2 3">
    <name type="scientific">Aspergillus granulosus</name>
    <dbReference type="NCBI Taxonomy" id="176169"/>
    <lineage>
        <taxon>Eukaryota</taxon>
        <taxon>Fungi</taxon>
        <taxon>Dikarya</taxon>
        <taxon>Ascomycota</taxon>
        <taxon>Pezizomycotina</taxon>
        <taxon>Eurotiomycetes</taxon>
        <taxon>Eurotiomycetidae</taxon>
        <taxon>Eurotiales</taxon>
        <taxon>Aspergillaceae</taxon>
        <taxon>Aspergillus</taxon>
        <taxon>Aspergillus subgen. Nidulantes</taxon>
    </lineage>
</organism>
<feature type="compositionally biased region" description="Basic and acidic residues" evidence="1">
    <location>
        <begin position="13"/>
        <end position="22"/>
    </location>
</feature>
<evidence type="ECO:0000313" key="2">
    <source>
        <dbReference type="EMBL" id="KAL2809810.1"/>
    </source>
</evidence>
<reference evidence="2 3" key="1">
    <citation type="submission" date="2024-07" db="EMBL/GenBank/DDBJ databases">
        <title>Section-level genome sequencing and comparative genomics of Aspergillus sections Usti and Cavernicolus.</title>
        <authorList>
            <consortium name="Lawrence Berkeley National Laboratory"/>
            <person name="Nybo J.L."/>
            <person name="Vesth T.C."/>
            <person name="Theobald S."/>
            <person name="Frisvad J.C."/>
            <person name="Larsen T.O."/>
            <person name="Kjaerboelling I."/>
            <person name="Rothschild-Mancinelli K."/>
            <person name="Lyhne E.K."/>
            <person name="Kogle M.E."/>
            <person name="Barry K."/>
            <person name="Clum A."/>
            <person name="Na H."/>
            <person name="Ledsgaard L."/>
            <person name="Lin J."/>
            <person name="Lipzen A."/>
            <person name="Kuo A."/>
            <person name="Riley R."/>
            <person name="Mondo S."/>
            <person name="Labutti K."/>
            <person name="Haridas S."/>
            <person name="Pangalinan J."/>
            <person name="Salamov A.A."/>
            <person name="Simmons B.A."/>
            <person name="Magnuson J.K."/>
            <person name="Chen J."/>
            <person name="Drula E."/>
            <person name="Henrissat B."/>
            <person name="Wiebenga A."/>
            <person name="Lubbers R.J."/>
            <person name="Gomes A.C."/>
            <person name="Makela M.R."/>
            <person name="Stajich J."/>
            <person name="Grigoriev I.V."/>
            <person name="Mortensen U.H."/>
            <person name="De Vries R.P."/>
            <person name="Baker S.E."/>
            <person name="Andersen M.R."/>
        </authorList>
    </citation>
    <scope>NUCLEOTIDE SEQUENCE [LARGE SCALE GENOMIC DNA]</scope>
    <source>
        <strain evidence="2 3">CBS 588.65</strain>
    </source>
</reference>
<proteinExistence type="predicted"/>
<evidence type="ECO:0000313" key="3">
    <source>
        <dbReference type="Proteomes" id="UP001610334"/>
    </source>
</evidence>
<protein>
    <submittedName>
        <fullName evidence="2">Uncharacterized protein</fullName>
    </submittedName>
</protein>
<dbReference type="Proteomes" id="UP001610334">
    <property type="component" value="Unassembled WGS sequence"/>
</dbReference>
<sequence length="137" mass="15084">MRRQGGGDPSGRASERGSEWLSKKGSRAAAGRNGLPIGATRDALNRAVCNARLRVHFRIYRGHEKPAPRSRSSGLKFCIVVRREQRDYSVCGCGCGVEGGKKKRDDAFGTFLQQRLEEHLKPPSPRNPGVRRGGLEN</sequence>
<keyword evidence="3" id="KW-1185">Reference proteome</keyword>
<name>A0ABR4H301_9EURO</name>
<gene>
    <name evidence="2" type="ORF">BJX63DRAFT_404228</name>
</gene>
<comment type="caution">
    <text evidence="2">The sequence shown here is derived from an EMBL/GenBank/DDBJ whole genome shotgun (WGS) entry which is preliminary data.</text>
</comment>
<evidence type="ECO:0000256" key="1">
    <source>
        <dbReference type="SAM" id="MobiDB-lite"/>
    </source>
</evidence>
<accession>A0ABR4H301</accession>
<feature type="region of interest" description="Disordered" evidence="1">
    <location>
        <begin position="115"/>
        <end position="137"/>
    </location>
</feature>
<dbReference type="EMBL" id="JBFXLT010000082">
    <property type="protein sequence ID" value="KAL2809810.1"/>
    <property type="molecule type" value="Genomic_DNA"/>
</dbReference>
<feature type="region of interest" description="Disordered" evidence="1">
    <location>
        <begin position="1"/>
        <end position="37"/>
    </location>
</feature>